<name>A0A5N5PPV9_PANHP</name>
<feature type="compositionally biased region" description="Polar residues" evidence="1">
    <location>
        <begin position="52"/>
        <end position="69"/>
    </location>
</feature>
<feature type="region of interest" description="Disordered" evidence="1">
    <location>
        <begin position="44"/>
        <end position="105"/>
    </location>
</feature>
<protein>
    <submittedName>
        <fullName evidence="2">Uncharacterized protein</fullName>
    </submittedName>
</protein>
<gene>
    <name evidence="2" type="ORF">PHYPO_G00178310</name>
</gene>
<dbReference type="EMBL" id="VFJC01000004">
    <property type="protein sequence ID" value="KAB5581660.1"/>
    <property type="molecule type" value="Genomic_DNA"/>
</dbReference>
<dbReference type="AlphaFoldDB" id="A0A5N5PPV9"/>
<comment type="caution">
    <text evidence="2">The sequence shown here is derived from an EMBL/GenBank/DDBJ whole genome shotgun (WGS) entry which is preliminary data.</text>
</comment>
<evidence type="ECO:0000313" key="3">
    <source>
        <dbReference type="Proteomes" id="UP000327468"/>
    </source>
</evidence>
<accession>A0A5N5PPV9</accession>
<reference evidence="2 3" key="1">
    <citation type="submission" date="2019-06" db="EMBL/GenBank/DDBJ databases">
        <title>A chromosome-scale genome assembly of the striped catfish, Pangasianodon hypophthalmus.</title>
        <authorList>
            <person name="Wen M."/>
            <person name="Zahm M."/>
            <person name="Roques C."/>
            <person name="Cabau C."/>
            <person name="Klopp C."/>
            <person name="Donnadieu C."/>
            <person name="Jouanno E."/>
            <person name="Avarre J.-C."/>
            <person name="Campet M."/>
            <person name="Ha T.T.T."/>
            <person name="Dugue R."/>
            <person name="Lampietro C."/>
            <person name="Louis A."/>
            <person name="Herpin A."/>
            <person name="Echchiki A."/>
            <person name="Berthelot C."/>
            <person name="Parey E."/>
            <person name="Roest-Crollius H."/>
            <person name="Braasch I."/>
            <person name="Postlethwait J."/>
            <person name="Bobe J."/>
            <person name="Montfort J."/>
            <person name="Bouchez O."/>
            <person name="Begum T."/>
            <person name="Schartl M."/>
            <person name="Guiguen Y."/>
        </authorList>
    </citation>
    <scope>NUCLEOTIDE SEQUENCE [LARGE SCALE GENOMIC DNA]</scope>
    <source>
        <strain evidence="2 3">Indonesia</strain>
        <tissue evidence="2">Blood</tissue>
    </source>
</reference>
<dbReference type="Proteomes" id="UP000327468">
    <property type="component" value="Chromosome 3"/>
</dbReference>
<proteinExistence type="predicted"/>
<sequence length="137" mass="15185">MDKWYHETRFSSVCPCDTSRHLHCAPFINNELVMKERLCPAESHPARGAVQPGSSGSDSAGLQQRSAGTASGGTPEDHRRAGAWSQRLSQQRHSGARAERGATQKKLKTLKATEEEHLIALGLEFAPHRNLKWKPVY</sequence>
<keyword evidence="3" id="KW-1185">Reference proteome</keyword>
<organism evidence="2 3">
    <name type="scientific">Pangasianodon hypophthalmus</name>
    <name type="common">Striped catfish</name>
    <name type="synonym">Helicophagus hypophthalmus</name>
    <dbReference type="NCBI Taxonomy" id="310915"/>
    <lineage>
        <taxon>Eukaryota</taxon>
        <taxon>Metazoa</taxon>
        <taxon>Chordata</taxon>
        <taxon>Craniata</taxon>
        <taxon>Vertebrata</taxon>
        <taxon>Euteleostomi</taxon>
        <taxon>Actinopterygii</taxon>
        <taxon>Neopterygii</taxon>
        <taxon>Teleostei</taxon>
        <taxon>Ostariophysi</taxon>
        <taxon>Siluriformes</taxon>
        <taxon>Pangasiidae</taxon>
        <taxon>Pangasianodon</taxon>
    </lineage>
</organism>
<evidence type="ECO:0000256" key="1">
    <source>
        <dbReference type="SAM" id="MobiDB-lite"/>
    </source>
</evidence>
<evidence type="ECO:0000313" key="2">
    <source>
        <dbReference type="EMBL" id="KAB5581660.1"/>
    </source>
</evidence>